<dbReference type="PROSITE" id="PS00216">
    <property type="entry name" value="SUGAR_TRANSPORT_1"/>
    <property type="match status" value="2"/>
</dbReference>
<keyword evidence="3" id="KW-1003">Cell membrane</keyword>
<dbReference type="OrthoDB" id="4142200at2759"/>
<dbReference type="InterPro" id="IPR005829">
    <property type="entry name" value="Sugar_transporter_CS"/>
</dbReference>
<dbReference type="InterPro" id="IPR020846">
    <property type="entry name" value="MFS_dom"/>
</dbReference>
<accession>A0A9P0GZR2</accession>
<evidence type="ECO:0000256" key="6">
    <source>
        <dbReference type="ARBA" id="ARBA00022989"/>
    </source>
</evidence>
<dbReference type="GO" id="GO:0022857">
    <property type="term" value="F:transmembrane transporter activity"/>
    <property type="evidence" value="ECO:0007669"/>
    <property type="project" value="InterPro"/>
</dbReference>
<dbReference type="InterPro" id="IPR036259">
    <property type="entry name" value="MFS_trans_sf"/>
</dbReference>
<keyword evidence="8" id="KW-0325">Glycoprotein</keyword>
<dbReference type="PROSITE" id="PS50850">
    <property type="entry name" value="MFS"/>
    <property type="match status" value="1"/>
</dbReference>
<feature type="transmembrane region" description="Helical" evidence="9">
    <location>
        <begin position="112"/>
        <end position="132"/>
    </location>
</feature>
<dbReference type="PANTHER" id="PTHR48021:SF46">
    <property type="entry name" value="MAJOR FACILITATOR SUPERFAMILY (MFS) PROFILE DOMAIN-CONTAINING PROTEIN"/>
    <property type="match status" value="1"/>
</dbReference>
<dbReference type="Proteomes" id="UP001153709">
    <property type="component" value="Chromosome 7"/>
</dbReference>
<dbReference type="SUPFAM" id="SSF103473">
    <property type="entry name" value="MFS general substrate transporter"/>
    <property type="match status" value="1"/>
</dbReference>
<dbReference type="AlphaFoldDB" id="A0A9P0GZR2"/>
<evidence type="ECO:0000256" key="5">
    <source>
        <dbReference type="ARBA" id="ARBA00022692"/>
    </source>
</evidence>
<feature type="domain" description="Major facilitator superfamily (MFS) profile" evidence="10">
    <location>
        <begin position="15"/>
        <end position="443"/>
    </location>
</feature>
<dbReference type="Gene3D" id="1.20.1250.20">
    <property type="entry name" value="MFS general substrate transporter like domains"/>
    <property type="match status" value="1"/>
</dbReference>
<feature type="transmembrane region" description="Helical" evidence="9">
    <location>
        <begin position="59"/>
        <end position="79"/>
    </location>
</feature>
<evidence type="ECO:0000256" key="8">
    <source>
        <dbReference type="ARBA" id="ARBA00023180"/>
    </source>
</evidence>
<feature type="transmembrane region" description="Helical" evidence="9">
    <location>
        <begin position="169"/>
        <end position="190"/>
    </location>
</feature>
<dbReference type="EMBL" id="OU898282">
    <property type="protein sequence ID" value="CAH1283187.1"/>
    <property type="molecule type" value="Genomic_DNA"/>
</dbReference>
<protein>
    <recommendedName>
        <fullName evidence="10">Major facilitator superfamily (MFS) profile domain-containing protein</fullName>
    </recommendedName>
</protein>
<evidence type="ECO:0000313" key="11">
    <source>
        <dbReference type="EMBL" id="CAH1283187.1"/>
    </source>
</evidence>
<feature type="transmembrane region" description="Helical" evidence="9">
    <location>
        <begin position="144"/>
        <end position="163"/>
    </location>
</feature>
<evidence type="ECO:0000313" key="12">
    <source>
        <dbReference type="Proteomes" id="UP001153709"/>
    </source>
</evidence>
<evidence type="ECO:0000256" key="3">
    <source>
        <dbReference type="ARBA" id="ARBA00022475"/>
    </source>
</evidence>
<feature type="transmembrane region" description="Helical" evidence="9">
    <location>
        <begin position="318"/>
        <end position="340"/>
    </location>
</feature>
<name>A0A9P0GZR2_DIABA</name>
<keyword evidence="5 9" id="KW-0812">Transmembrane</keyword>
<feature type="transmembrane region" description="Helical" evidence="9">
    <location>
        <begin position="285"/>
        <end position="306"/>
    </location>
</feature>
<feature type="transmembrane region" description="Helical" evidence="9">
    <location>
        <begin position="388"/>
        <end position="408"/>
    </location>
</feature>
<feature type="transmembrane region" description="Helical" evidence="9">
    <location>
        <begin position="257"/>
        <end position="279"/>
    </location>
</feature>
<organism evidence="11 12">
    <name type="scientific">Diabrotica balteata</name>
    <name type="common">Banded cucumber beetle</name>
    <dbReference type="NCBI Taxonomy" id="107213"/>
    <lineage>
        <taxon>Eukaryota</taxon>
        <taxon>Metazoa</taxon>
        <taxon>Ecdysozoa</taxon>
        <taxon>Arthropoda</taxon>
        <taxon>Hexapoda</taxon>
        <taxon>Insecta</taxon>
        <taxon>Pterygota</taxon>
        <taxon>Neoptera</taxon>
        <taxon>Endopterygota</taxon>
        <taxon>Coleoptera</taxon>
        <taxon>Polyphaga</taxon>
        <taxon>Cucujiformia</taxon>
        <taxon>Chrysomeloidea</taxon>
        <taxon>Chrysomelidae</taxon>
        <taxon>Galerucinae</taxon>
        <taxon>Diabroticina</taxon>
        <taxon>Diabroticites</taxon>
        <taxon>Diabrotica</taxon>
    </lineage>
</organism>
<gene>
    <name evidence="11" type="ORF">DIABBA_LOCUS10701</name>
</gene>
<keyword evidence="2" id="KW-0813">Transport</keyword>
<dbReference type="InterPro" id="IPR050549">
    <property type="entry name" value="MFS_Trehalose_Transporter"/>
</dbReference>
<feature type="transmembrane region" description="Helical" evidence="9">
    <location>
        <begin position="420"/>
        <end position="439"/>
    </location>
</feature>
<dbReference type="GO" id="GO:0005886">
    <property type="term" value="C:plasma membrane"/>
    <property type="evidence" value="ECO:0007669"/>
    <property type="project" value="UniProtKB-SubCell"/>
</dbReference>
<reference evidence="11" key="1">
    <citation type="submission" date="2022-01" db="EMBL/GenBank/DDBJ databases">
        <authorList>
            <person name="King R."/>
        </authorList>
    </citation>
    <scope>NUCLEOTIDE SEQUENCE</scope>
</reference>
<dbReference type="FunFam" id="1.20.1250.20:FF:000218">
    <property type="entry name" value="facilitated trehalose transporter Tret1"/>
    <property type="match status" value="1"/>
</dbReference>
<feature type="transmembrane region" description="Helical" evidence="9">
    <location>
        <begin position="352"/>
        <end position="376"/>
    </location>
</feature>
<proteinExistence type="predicted"/>
<evidence type="ECO:0000256" key="9">
    <source>
        <dbReference type="SAM" id="Phobius"/>
    </source>
</evidence>
<feature type="transmembrane region" description="Helical" evidence="9">
    <location>
        <begin position="88"/>
        <end position="106"/>
    </location>
</feature>
<keyword evidence="7 9" id="KW-0472">Membrane</keyword>
<evidence type="ECO:0000256" key="4">
    <source>
        <dbReference type="ARBA" id="ARBA00022597"/>
    </source>
</evidence>
<dbReference type="PANTHER" id="PTHR48021">
    <property type="match status" value="1"/>
</dbReference>
<evidence type="ECO:0000259" key="10">
    <source>
        <dbReference type="PROSITE" id="PS50850"/>
    </source>
</evidence>
<dbReference type="InterPro" id="IPR005828">
    <property type="entry name" value="MFS_sugar_transport-like"/>
</dbReference>
<keyword evidence="4" id="KW-0762">Sugar transport</keyword>
<evidence type="ECO:0000256" key="2">
    <source>
        <dbReference type="ARBA" id="ARBA00022448"/>
    </source>
</evidence>
<keyword evidence="6 9" id="KW-1133">Transmembrane helix</keyword>
<dbReference type="Pfam" id="PF00083">
    <property type="entry name" value="Sugar_tr"/>
    <property type="match status" value="1"/>
</dbReference>
<feature type="transmembrane region" description="Helical" evidence="9">
    <location>
        <begin position="16"/>
        <end position="39"/>
    </location>
</feature>
<evidence type="ECO:0000256" key="7">
    <source>
        <dbReference type="ARBA" id="ARBA00023136"/>
    </source>
</evidence>
<evidence type="ECO:0000256" key="1">
    <source>
        <dbReference type="ARBA" id="ARBA00004651"/>
    </source>
</evidence>
<dbReference type="PRINTS" id="PR00171">
    <property type="entry name" value="SUGRTRNSPORT"/>
</dbReference>
<keyword evidence="12" id="KW-1185">Reference proteome</keyword>
<sequence length="481" mass="53526">MDSAENEIFSGTKTQLLAALFGTLFAISDGMCYGWTAPIIPYLISPDSHIKTTKFEAEWLETCLMVGSFLGLPITIYLVDKIGRKKSLLLAAMLSLISWILIAFARNMALLFVARFIFGVTANTSFVAAPIYVAEIADHKIRGFLSSIIYLNMLFGLILVYSVGPYLPFFVAPLIGVTVLFIELLVFPFMPETPYYLLYTNKKDEGKKSLEFFRPGKNIEQELADITKAVARQKTEKGRLLDLFLVKANRKAITIMAILDAGQHLCAISVILMNLHVILEAAGSIYIKSSTAAIIFAFFMFLAAYVSSLQVDKYGRRCLLIVSLLTTALCLGALAIYFHLKMLGYDVTAASWLPIVAVMLYAACFKVGMGIVPIVLTAEIFSTRMKAMGMAISDLMYVTGSIVSLQLYQWLTHSYGLHVPFYLFTFCSIVICIFTYVYIPETKGKTLEEIQYLLKDEPMPPEKSDSLVNLISNGSKSYSTF</sequence>
<dbReference type="InterPro" id="IPR003663">
    <property type="entry name" value="Sugar/inositol_transpt"/>
</dbReference>
<comment type="subcellular location">
    <subcellularLocation>
        <location evidence="1">Cell membrane</location>
        <topology evidence="1">Multi-pass membrane protein</topology>
    </subcellularLocation>
</comment>